<dbReference type="Pfam" id="PF20057">
    <property type="entry name" value="DUF6456"/>
    <property type="match status" value="1"/>
</dbReference>
<accession>A0AAE3T6P6</accession>
<sequence>MTAQFGDIGGHPFPAWVPDHVRHYLVHTECGQSIRALARAAGCHASTVLRQIRRNETRRDDPLVDMAFDRLAAAALRTPISSREETQYMKMERRIEKRDWPDDDKINAEARRILRRLAEPDAVLAVAPGMDKAVVVRETADGRSVRTAVMDAEIAEAFALKDWIEGQSKGRIARYRLTQAGRSALKRLIAEADAAQAGFAEAPQAFTDQHRDYGSRPVAPDGGGRGRRIRYNANESPVIALARRKDKDGTPFLSPDLVSAGERLREDFELAQLGPRVAQNWDRFLTGGDRGGFNPAGGGRGSEGARDRVAAALRDLGPGLGDVVLRCCCFLEGLEQAEKRMGWSARSGKIVLKIALQRLKRHYAGLGAEADMIG</sequence>
<feature type="domain" description="DUF6456" evidence="2">
    <location>
        <begin position="230"/>
        <end position="364"/>
    </location>
</feature>
<organism evidence="3 4">
    <name type="scientific">Psychromarinibacter sediminicola</name>
    <dbReference type="NCBI Taxonomy" id="3033385"/>
    <lineage>
        <taxon>Bacteria</taxon>
        <taxon>Pseudomonadati</taxon>
        <taxon>Pseudomonadota</taxon>
        <taxon>Alphaproteobacteria</taxon>
        <taxon>Rhodobacterales</taxon>
        <taxon>Paracoccaceae</taxon>
        <taxon>Psychromarinibacter</taxon>
    </lineage>
</organism>
<feature type="region of interest" description="Disordered" evidence="1">
    <location>
        <begin position="205"/>
        <end position="229"/>
    </location>
</feature>
<evidence type="ECO:0000259" key="2">
    <source>
        <dbReference type="Pfam" id="PF20057"/>
    </source>
</evidence>
<dbReference type="EMBL" id="JARGYC010000003">
    <property type="protein sequence ID" value="MDF0599525.1"/>
    <property type="molecule type" value="Genomic_DNA"/>
</dbReference>
<reference evidence="3" key="1">
    <citation type="submission" date="2023-03" db="EMBL/GenBank/DDBJ databases">
        <title>Multiphase analysis and comparison of six strains from genera Psychromarinibacter, Lutimaribacter, and Maritimibacter, including a novel species: Psychromarinibacter sediminicola sp. nov.</title>
        <authorList>
            <person name="Wang Y.-H."/>
            <person name="Ye M.-Q."/>
            <person name="Du Z.-J."/>
        </authorList>
    </citation>
    <scope>NUCLEOTIDE SEQUENCE</scope>
    <source>
        <strain evidence="3">C21-152</strain>
    </source>
</reference>
<proteinExistence type="predicted"/>
<evidence type="ECO:0000313" key="3">
    <source>
        <dbReference type="EMBL" id="MDF0599525.1"/>
    </source>
</evidence>
<dbReference type="AlphaFoldDB" id="A0AAE3T6P6"/>
<evidence type="ECO:0000256" key="1">
    <source>
        <dbReference type="SAM" id="MobiDB-lite"/>
    </source>
</evidence>
<keyword evidence="4" id="KW-1185">Reference proteome</keyword>
<name>A0AAE3T6P6_9RHOB</name>
<comment type="caution">
    <text evidence="3">The sequence shown here is derived from an EMBL/GenBank/DDBJ whole genome shotgun (WGS) entry which is preliminary data.</text>
</comment>
<evidence type="ECO:0000313" key="4">
    <source>
        <dbReference type="Proteomes" id="UP001220964"/>
    </source>
</evidence>
<protein>
    <submittedName>
        <fullName evidence="3">DUF6456 domain-containing protein</fullName>
    </submittedName>
</protein>
<dbReference type="Proteomes" id="UP001220964">
    <property type="component" value="Unassembled WGS sequence"/>
</dbReference>
<gene>
    <name evidence="3" type="ORF">P1J78_02165</name>
</gene>
<dbReference type="RefSeq" id="WP_275565668.1">
    <property type="nucleotide sequence ID" value="NZ_JARGYC010000003.1"/>
</dbReference>
<dbReference type="InterPro" id="IPR045599">
    <property type="entry name" value="DUF6456"/>
</dbReference>